<organism evidence="2 3">
    <name type="scientific">Penicillium subrubescens</name>
    <dbReference type="NCBI Taxonomy" id="1316194"/>
    <lineage>
        <taxon>Eukaryota</taxon>
        <taxon>Fungi</taxon>
        <taxon>Dikarya</taxon>
        <taxon>Ascomycota</taxon>
        <taxon>Pezizomycotina</taxon>
        <taxon>Eurotiomycetes</taxon>
        <taxon>Eurotiomycetidae</taxon>
        <taxon>Eurotiales</taxon>
        <taxon>Aspergillaceae</taxon>
        <taxon>Penicillium</taxon>
    </lineage>
</organism>
<evidence type="ECO:0000313" key="3">
    <source>
        <dbReference type="Proteomes" id="UP000186955"/>
    </source>
</evidence>
<feature type="compositionally biased region" description="Polar residues" evidence="1">
    <location>
        <begin position="479"/>
        <end position="488"/>
    </location>
</feature>
<proteinExistence type="predicted"/>
<reference evidence="2 3" key="1">
    <citation type="submission" date="2016-10" db="EMBL/GenBank/DDBJ databases">
        <title>Genome sequence of the ascomycete fungus Penicillium subrubescens.</title>
        <authorList>
            <person name="De Vries R.P."/>
            <person name="Peng M."/>
            <person name="Dilokpimol A."/>
            <person name="Hilden K."/>
            <person name="Makela M.R."/>
            <person name="Grigoriev I."/>
            <person name="Riley R."/>
            <person name="Granchi Z."/>
        </authorList>
    </citation>
    <scope>NUCLEOTIDE SEQUENCE [LARGE SCALE GENOMIC DNA]</scope>
    <source>
        <strain evidence="2 3">CBS 132785</strain>
    </source>
</reference>
<feature type="compositionally biased region" description="Low complexity" evidence="1">
    <location>
        <begin position="348"/>
        <end position="361"/>
    </location>
</feature>
<sequence length="531" mass="57916">MARHRDRAAGDVIRQSPQSQRRSLFDLKHLSPSDDVTTDSESILSDEKDIFNAIVVPTCSRESRGYDTIYEMEPIREEGLAANLAMFIPTSSSASSPPLTARQHGRKKEHKKVEPVWFRHQALSEQYSNCPAQRASDSNDIPFIAEAIQSHRKAVSLDTVEPIERLANWPAKPGPAVVPNQPRYPPPERMPTPPGLPSFNTQEAVDVSAQFLTGQNGGRFYAQRNAASGDPGSASYGTTFRRLLGLPSSVDARANTQSAVGIGRADDGTIVHGRLPYRQSGHNANMARHIHEHLFHQNTLPISEVGDGVEREGCSTKDGGVNVQPPRRRVRGYVPPSMGRRLWSFHDGLSLPSSSTTSQPGRSDRSRSFFGITCPSTHPDGVNGVQSTSRQATETAATHIPPHHSQLQSVQTIDNDDDSDGNSIIEGTHSASDIIAWLPLQLYFCCLLRSCPFSFQESRENVEGLATTASRDTYVTAHSRPSASTTHSAEARDGTGRFGKIEVPRWIGEVWGRVSPYVSSLSQLSGAVGAS</sequence>
<evidence type="ECO:0000313" key="2">
    <source>
        <dbReference type="EMBL" id="OKP12863.1"/>
    </source>
</evidence>
<evidence type="ECO:0000256" key="1">
    <source>
        <dbReference type="SAM" id="MobiDB-lite"/>
    </source>
</evidence>
<protein>
    <submittedName>
        <fullName evidence="2">Uncharacterized protein</fullName>
    </submittedName>
</protein>
<feature type="compositionally biased region" description="Low complexity" evidence="1">
    <location>
        <begin position="92"/>
        <end position="101"/>
    </location>
</feature>
<accession>A0A1Q5UK91</accession>
<feature type="region of interest" description="Disordered" evidence="1">
    <location>
        <begin position="476"/>
        <end position="495"/>
    </location>
</feature>
<feature type="compositionally biased region" description="Basic and acidic residues" evidence="1">
    <location>
        <begin position="23"/>
        <end position="32"/>
    </location>
</feature>
<dbReference type="OrthoDB" id="4157036at2759"/>
<feature type="region of interest" description="Disordered" evidence="1">
    <location>
        <begin position="309"/>
        <end position="410"/>
    </location>
</feature>
<feature type="region of interest" description="Disordered" evidence="1">
    <location>
        <begin position="92"/>
        <end position="113"/>
    </location>
</feature>
<feature type="compositionally biased region" description="Polar residues" evidence="1">
    <location>
        <begin position="384"/>
        <end position="396"/>
    </location>
</feature>
<dbReference type="EMBL" id="MNBE01000177">
    <property type="protein sequence ID" value="OKP12863.1"/>
    <property type="molecule type" value="Genomic_DNA"/>
</dbReference>
<keyword evidence="3" id="KW-1185">Reference proteome</keyword>
<dbReference type="AlphaFoldDB" id="A0A1Q5UK91"/>
<name>A0A1Q5UK91_9EURO</name>
<gene>
    <name evidence="2" type="ORF">PENSUB_1595</name>
</gene>
<dbReference type="Proteomes" id="UP000186955">
    <property type="component" value="Unassembled WGS sequence"/>
</dbReference>
<feature type="region of interest" description="Disordered" evidence="1">
    <location>
        <begin position="1"/>
        <end position="41"/>
    </location>
</feature>
<comment type="caution">
    <text evidence="2">The sequence shown here is derived from an EMBL/GenBank/DDBJ whole genome shotgun (WGS) entry which is preliminary data.</text>
</comment>